<dbReference type="STRING" id="391038.Bphy_4640"/>
<dbReference type="eggNOG" id="COG2391">
    <property type="taxonomic scope" value="Bacteria"/>
</dbReference>
<gene>
    <name evidence="2" type="ordered locus">Bphy_4640</name>
</gene>
<evidence type="ECO:0000256" key="1">
    <source>
        <dbReference type="SAM" id="MobiDB-lite"/>
    </source>
</evidence>
<protein>
    <submittedName>
        <fullName evidence="2">Uncharacterized protein</fullName>
    </submittedName>
</protein>
<dbReference type="KEGG" id="bph:Bphy_4640"/>
<dbReference type="Proteomes" id="UP000001192">
    <property type="component" value="Chromosome 2"/>
</dbReference>
<dbReference type="AlphaFoldDB" id="B2JR84"/>
<proteinExistence type="predicted"/>
<dbReference type="HOGENOM" id="CLU_2341383_0_0_4"/>
<evidence type="ECO:0000313" key="3">
    <source>
        <dbReference type="Proteomes" id="UP000001192"/>
    </source>
</evidence>
<sequence precursor="true">MQASFAATAVAVLAGSYASVWRVPMRSLIAAVAGAPRPGYGARRADGCHIGAYFRGVLSGSLHAGYCSSPRSPASWSERGRTRFSGSKGTEFPSPGS</sequence>
<accession>B2JR84</accession>
<organism evidence="2 3">
    <name type="scientific">Paraburkholderia phymatum (strain DSM 17167 / CIP 108236 / LMG 21445 / STM815)</name>
    <name type="common">Burkholderia phymatum</name>
    <dbReference type="NCBI Taxonomy" id="391038"/>
    <lineage>
        <taxon>Bacteria</taxon>
        <taxon>Pseudomonadati</taxon>
        <taxon>Pseudomonadota</taxon>
        <taxon>Betaproteobacteria</taxon>
        <taxon>Burkholderiales</taxon>
        <taxon>Burkholderiaceae</taxon>
        <taxon>Paraburkholderia</taxon>
    </lineage>
</organism>
<dbReference type="EMBL" id="CP001044">
    <property type="protein sequence ID" value="ACC73750.1"/>
    <property type="molecule type" value="Genomic_DNA"/>
</dbReference>
<feature type="region of interest" description="Disordered" evidence="1">
    <location>
        <begin position="70"/>
        <end position="97"/>
    </location>
</feature>
<dbReference type="Pfam" id="PF04143">
    <property type="entry name" value="Sulf_transp"/>
    <property type="match status" value="1"/>
</dbReference>
<evidence type="ECO:0000313" key="2">
    <source>
        <dbReference type="EMBL" id="ACC73750.1"/>
    </source>
</evidence>
<keyword evidence="3" id="KW-1185">Reference proteome</keyword>
<dbReference type="InterPro" id="IPR007272">
    <property type="entry name" value="Sulf_transp_TsuA/YedE"/>
</dbReference>
<name>B2JR84_PARP8</name>
<reference evidence="3" key="1">
    <citation type="journal article" date="2014" name="Stand. Genomic Sci.">
        <title>Complete genome sequence of Burkholderia phymatum STM815(T), a broad host range and efficient nitrogen-fixing symbiont of Mimosa species.</title>
        <authorList>
            <person name="Moulin L."/>
            <person name="Klonowska A."/>
            <person name="Caroline B."/>
            <person name="Booth K."/>
            <person name="Vriezen J.A."/>
            <person name="Melkonian R."/>
            <person name="James E.K."/>
            <person name="Young J.P."/>
            <person name="Bena G."/>
            <person name="Hauser L."/>
            <person name="Land M."/>
            <person name="Kyrpides N."/>
            <person name="Bruce D."/>
            <person name="Chain P."/>
            <person name="Copeland A."/>
            <person name="Pitluck S."/>
            <person name="Woyke T."/>
            <person name="Lizotte-Waniewski M."/>
            <person name="Bristow J."/>
            <person name="Riley M."/>
        </authorList>
    </citation>
    <scope>NUCLEOTIDE SEQUENCE [LARGE SCALE GENOMIC DNA]</scope>
    <source>
        <strain evidence="3">DSM 17167 / CIP 108236 / LMG 21445 / STM815</strain>
    </source>
</reference>